<name>A0A7G7MFT9_9PSEU</name>
<protein>
    <submittedName>
        <fullName evidence="1">Endonuclease VII domain-containing protein</fullName>
    </submittedName>
</protein>
<dbReference type="Gene3D" id="3.40.1800.10">
    <property type="entry name" value="His-Me finger endonucleases"/>
    <property type="match status" value="1"/>
</dbReference>
<evidence type="ECO:0000313" key="1">
    <source>
        <dbReference type="EMBL" id="QNG51650.1"/>
    </source>
</evidence>
<sequence>MAAHGLCSAHLKQAMAGRELTPVRVNRDIHARDAEGRKECATCRQWCEVGEYRLSQKAGDGLTSNCRKCSRAYTIQRKYGISPARYDEMLAEQGEQCAICRCVPVPNRRGITLVVDHDHSCCPGDRSCNSCVRALICVSCNIALGAAGDDVDRLNSMIGYLKDHRE</sequence>
<dbReference type="KEGG" id="ppel:H6H00_26680"/>
<dbReference type="SUPFAM" id="SSF54060">
    <property type="entry name" value="His-Me finger endonucleases"/>
    <property type="match status" value="1"/>
</dbReference>
<dbReference type="InterPro" id="IPR004211">
    <property type="entry name" value="Endonuclease_7"/>
</dbReference>
<dbReference type="EMBL" id="CP060131">
    <property type="protein sequence ID" value="QNG51650.1"/>
    <property type="molecule type" value="Genomic_DNA"/>
</dbReference>
<keyword evidence="2" id="KW-1185">Reference proteome</keyword>
<dbReference type="InterPro" id="IPR044925">
    <property type="entry name" value="His-Me_finger_sf"/>
</dbReference>
<dbReference type="InterPro" id="IPR038563">
    <property type="entry name" value="Endonuclease_7_sf"/>
</dbReference>
<keyword evidence="1" id="KW-0255">Endonuclease</keyword>
<keyword evidence="1" id="KW-0540">Nuclease</keyword>
<gene>
    <name evidence="1" type="ORF">H6H00_26680</name>
</gene>
<dbReference type="RefSeq" id="WP_185718404.1">
    <property type="nucleotide sequence ID" value="NZ_BAAAWI010000001.1"/>
</dbReference>
<keyword evidence="1" id="KW-0378">Hydrolase</keyword>
<reference evidence="1 2" key="1">
    <citation type="submission" date="2020-08" db="EMBL/GenBank/DDBJ databases">
        <authorList>
            <person name="Mo P."/>
        </authorList>
    </citation>
    <scope>NUCLEOTIDE SEQUENCE [LARGE SCALE GENOMIC DNA]</scope>
    <source>
        <strain evidence="1 2">CGMCC 4.1532</strain>
    </source>
</reference>
<organism evidence="1 2">
    <name type="scientific">Pseudonocardia petroleophila</name>
    <dbReference type="NCBI Taxonomy" id="37331"/>
    <lineage>
        <taxon>Bacteria</taxon>
        <taxon>Bacillati</taxon>
        <taxon>Actinomycetota</taxon>
        <taxon>Actinomycetes</taxon>
        <taxon>Pseudonocardiales</taxon>
        <taxon>Pseudonocardiaceae</taxon>
        <taxon>Pseudonocardia</taxon>
    </lineage>
</organism>
<dbReference type="GO" id="GO:0004519">
    <property type="term" value="F:endonuclease activity"/>
    <property type="evidence" value="ECO:0007669"/>
    <property type="project" value="UniProtKB-KW"/>
</dbReference>
<dbReference type="Pfam" id="PF02945">
    <property type="entry name" value="Endonuclease_7"/>
    <property type="match status" value="1"/>
</dbReference>
<dbReference type="AlphaFoldDB" id="A0A7G7MFT9"/>
<proteinExistence type="predicted"/>
<evidence type="ECO:0000313" key="2">
    <source>
        <dbReference type="Proteomes" id="UP000515728"/>
    </source>
</evidence>
<dbReference type="Proteomes" id="UP000515728">
    <property type="component" value="Chromosome"/>
</dbReference>
<accession>A0A7G7MFT9</accession>